<dbReference type="GO" id="GO:0006508">
    <property type="term" value="P:proteolysis"/>
    <property type="evidence" value="ECO:0007669"/>
    <property type="project" value="UniProtKB-KW"/>
</dbReference>
<dbReference type="AlphaFoldDB" id="A0A225LYI6"/>
<dbReference type="Gene3D" id="3.40.220.10">
    <property type="entry name" value="Leucine Aminopeptidase, subunit E, domain 1"/>
    <property type="match status" value="1"/>
</dbReference>
<dbReference type="InterPro" id="IPR008283">
    <property type="entry name" value="Peptidase_M17_N"/>
</dbReference>
<keyword evidence="4 8" id="KW-0031">Aminopeptidase</keyword>
<dbReference type="EMBL" id="NJIH01000020">
    <property type="protein sequence ID" value="OWT53592.1"/>
    <property type="molecule type" value="Genomic_DNA"/>
</dbReference>
<keyword evidence="7 8" id="KW-0464">Manganese</keyword>
<evidence type="ECO:0000256" key="2">
    <source>
        <dbReference type="ARBA" id="ARBA00000967"/>
    </source>
</evidence>
<feature type="binding site" evidence="8">
    <location>
        <position position="356"/>
    </location>
    <ligand>
        <name>Mn(2+)</name>
        <dbReference type="ChEBI" id="CHEBI:29035"/>
        <label>1</label>
    </ligand>
</feature>
<dbReference type="NCBIfam" id="NF002074">
    <property type="entry name" value="PRK00913.1-4"/>
    <property type="match status" value="1"/>
</dbReference>
<dbReference type="Pfam" id="PF02789">
    <property type="entry name" value="Peptidase_M17_N"/>
    <property type="match status" value="1"/>
</dbReference>
<evidence type="ECO:0000313" key="11">
    <source>
        <dbReference type="Proteomes" id="UP000214603"/>
    </source>
</evidence>
<dbReference type="PANTHER" id="PTHR11963">
    <property type="entry name" value="LEUCINE AMINOPEPTIDASE-RELATED"/>
    <property type="match status" value="1"/>
</dbReference>
<comment type="function">
    <text evidence="8">Presumably involved in the processing and regular turnover of intracellular proteins. Catalyzes the removal of unsubstituted N-terminal amino acids from various peptides.</text>
</comment>
<evidence type="ECO:0000256" key="7">
    <source>
        <dbReference type="ARBA" id="ARBA00023211"/>
    </source>
</evidence>
<feature type="binding site" evidence="8">
    <location>
        <position position="279"/>
    </location>
    <ligand>
        <name>Mn(2+)</name>
        <dbReference type="ChEBI" id="CHEBI:29035"/>
        <label>2</label>
    </ligand>
</feature>
<dbReference type="InterPro" id="IPR000819">
    <property type="entry name" value="Peptidase_M17_C"/>
</dbReference>
<dbReference type="Gene3D" id="3.40.630.10">
    <property type="entry name" value="Zn peptidases"/>
    <property type="match status" value="1"/>
</dbReference>
<evidence type="ECO:0000256" key="5">
    <source>
        <dbReference type="ARBA" id="ARBA00022670"/>
    </source>
</evidence>
<dbReference type="InterPro" id="IPR043472">
    <property type="entry name" value="Macro_dom-like"/>
</dbReference>
<keyword evidence="11" id="KW-1185">Reference proteome</keyword>
<dbReference type="EC" id="3.4.11.1" evidence="8"/>
<keyword evidence="8" id="KW-0479">Metal-binding</keyword>
<dbReference type="PANTHER" id="PTHR11963:SF23">
    <property type="entry name" value="CYTOSOL AMINOPEPTIDASE"/>
    <property type="match status" value="1"/>
</dbReference>
<dbReference type="SUPFAM" id="SSF52949">
    <property type="entry name" value="Macro domain-like"/>
    <property type="match status" value="1"/>
</dbReference>
<dbReference type="Proteomes" id="UP000214603">
    <property type="component" value="Unassembled WGS sequence"/>
</dbReference>
<comment type="similarity">
    <text evidence="3 8">Belongs to the peptidase M17 family.</text>
</comment>
<evidence type="ECO:0000256" key="3">
    <source>
        <dbReference type="ARBA" id="ARBA00009528"/>
    </source>
</evidence>
<dbReference type="CDD" id="cd00433">
    <property type="entry name" value="Peptidase_M17"/>
    <property type="match status" value="1"/>
</dbReference>
<evidence type="ECO:0000256" key="6">
    <source>
        <dbReference type="ARBA" id="ARBA00022801"/>
    </source>
</evidence>
<comment type="cofactor">
    <cofactor evidence="8">
        <name>Mn(2+)</name>
        <dbReference type="ChEBI" id="CHEBI:29035"/>
    </cofactor>
    <text evidence="8">Binds 2 manganese ions per subunit.</text>
</comment>
<keyword evidence="6 8" id="KW-0378">Hydrolase</keyword>
<feature type="binding site" evidence="8">
    <location>
        <position position="297"/>
    </location>
    <ligand>
        <name>Mn(2+)</name>
        <dbReference type="ChEBI" id="CHEBI:29035"/>
        <label>2</label>
    </ligand>
</feature>
<feature type="active site" evidence="8">
    <location>
        <position position="360"/>
    </location>
</feature>
<feature type="binding site" evidence="8">
    <location>
        <position position="358"/>
    </location>
    <ligand>
        <name>Mn(2+)</name>
        <dbReference type="ChEBI" id="CHEBI:29035"/>
        <label>1</label>
    </ligand>
</feature>
<dbReference type="GO" id="GO:0070006">
    <property type="term" value="F:metalloaminopeptidase activity"/>
    <property type="evidence" value="ECO:0007669"/>
    <property type="project" value="InterPro"/>
</dbReference>
<dbReference type="RefSeq" id="WP_088606026.1">
    <property type="nucleotide sequence ID" value="NZ_NJIH01000020.1"/>
</dbReference>
<dbReference type="EC" id="3.4.11.10" evidence="8"/>
<evidence type="ECO:0000256" key="1">
    <source>
        <dbReference type="ARBA" id="ARBA00000135"/>
    </source>
</evidence>
<dbReference type="GO" id="GO:0005737">
    <property type="term" value="C:cytoplasm"/>
    <property type="evidence" value="ECO:0007669"/>
    <property type="project" value="UniProtKB-SubCell"/>
</dbReference>
<dbReference type="Pfam" id="PF00883">
    <property type="entry name" value="Peptidase_M17"/>
    <property type="match status" value="1"/>
</dbReference>
<dbReference type="HAMAP" id="MF_00181">
    <property type="entry name" value="Cytosol_peptidase_M17"/>
    <property type="match status" value="1"/>
</dbReference>
<sequence>MEFSTLTTASLHQIKTAALAVGAYTDGMLTPAADVIDRASHGALREVLKSEFQAKPGSHLVLRKLEGVSAARVILIGLGKQQAYSAAVHAKAEQAFANYCVQARLTEAVSTLAATECATAGLAQRAQAAAAAAGQAAYHYDATFGKRERNDAPRLKKFALSVTRAQNAEAQRGLHLGAAIAQGVNLARELGNLPANVCTPTYLGGVARKLAREFKSLKAEVLDRKQIESLKMGSFLSVARGSYEPPAFIILKHTPPGAKGAGKSRKAPIVLVGKGITFDAGGISIKPAASMDEMKYDMCGAASVLGTLRAVAEIGLEQEVIGLIPACENLPSGRANKPGDVVTSMSGQTIEILNTDAEGRLVLCDALTYAERYKPAAVIDIATLTGACIIALGHVNSGLFSTDDALADSLLQAGRQAQDTAWRLPLEDAYQEQLQSNFADFANIGGRAAGSVTAACFLSRFTSAYPWAHLDIAGTAWRSGGKEKGGTGRPVPLLVQYLLSQA</sequence>
<dbReference type="GO" id="GO:0030145">
    <property type="term" value="F:manganese ion binding"/>
    <property type="evidence" value="ECO:0007669"/>
    <property type="project" value="UniProtKB-UniRule"/>
</dbReference>
<dbReference type="SUPFAM" id="SSF53187">
    <property type="entry name" value="Zn-dependent exopeptidases"/>
    <property type="match status" value="1"/>
</dbReference>
<keyword evidence="8" id="KW-0963">Cytoplasm</keyword>
<feature type="binding site" evidence="8">
    <location>
        <position position="274"/>
    </location>
    <ligand>
        <name>Mn(2+)</name>
        <dbReference type="ChEBI" id="CHEBI:29035"/>
        <label>2</label>
    </ligand>
</feature>
<proteinExistence type="inferred from homology"/>
<dbReference type="OrthoDB" id="9809354at2"/>
<feature type="active site" evidence="8">
    <location>
        <position position="286"/>
    </location>
</feature>
<name>A0A225LYI6_9BURK</name>
<evidence type="ECO:0000259" key="9">
    <source>
        <dbReference type="PROSITE" id="PS00631"/>
    </source>
</evidence>
<feature type="binding site" evidence="8">
    <location>
        <position position="358"/>
    </location>
    <ligand>
        <name>Mn(2+)</name>
        <dbReference type="ChEBI" id="CHEBI:29035"/>
        <label>2</label>
    </ligand>
</feature>
<evidence type="ECO:0000256" key="8">
    <source>
        <dbReference type="HAMAP-Rule" id="MF_00181"/>
    </source>
</evidence>
<dbReference type="InterPro" id="IPR023042">
    <property type="entry name" value="Peptidase_M17_leu_NH2_pept"/>
</dbReference>
<dbReference type="PROSITE" id="PS00631">
    <property type="entry name" value="CYTOSOL_AP"/>
    <property type="match status" value="1"/>
</dbReference>
<reference evidence="11" key="1">
    <citation type="submission" date="2017-06" db="EMBL/GenBank/DDBJ databases">
        <title>Herbaspirillum phytohormonus sp. nov., isolated from the root nodule of Robinia pseudoacacia in lead-zinc mine.</title>
        <authorList>
            <person name="Fan M."/>
            <person name="Lin Y."/>
        </authorList>
    </citation>
    <scope>NUCLEOTIDE SEQUENCE [LARGE SCALE GENOMIC DNA]</scope>
    <source>
        <strain evidence="11">SC-089</strain>
    </source>
</reference>
<keyword evidence="5 8" id="KW-0645">Protease</keyword>
<feature type="domain" description="Cytosol aminopeptidase" evidence="9">
    <location>
        <begin position="354"/>
        <end position="361"/>
    </location>
</feature>
<accession>A0A225LYI6</accession>
<organism evidence="10 11">
    <name type="scientific">Candidimonas nitroreducens</name>
    <dbReference type="NCBI Taxonomy" id="683354"/>
    <lineage>
        <taxon>Bacteria</taxon>
        <taxon>Pseudomonadati</taxon>
        <taxon>Pseudomonadota</taxon>
        <taxon>Betaproteobacteria</taxon>
        <taxon>Burkholderiales</taxon>
        <taxon>Alcaligenaceae</taxon>
        <taxon>Candidimonas</taxon>
    </lineage>
</organism>
<feature type="binding site" evidence="8">
    <location>
        <position position="279"/>
    </location>
    <ligand>
        <name>Mn(2+)</name>
        <dbReference type="ChEBI" id="CHEBI:29035"/>
        <label>1</label>
    </ligand>
</feature>
<dbReference type="PRINTS" id="PR00481">
    <property type="entry name" value="LAMNOPPTDASE"/>
</dbReference>
<evidence type="ECO:0000256" key="4">
    <source>
        <dbReference type="ARBA" id="ARBA00022438"/>
    </source>
</evidence>
<evidence type="ECO:0000313" key="10">
    <source>
        <dbReference type="EMBL" id="OWT53592.1"/>
    </source>
</evidence>
<comment type="caution">
    <text evidence="10">The sequence shown here is derived from an EMBL/GenBank/DDBJ whole genome shotgun (WGS) entry which is preliminary data.</text>
</comment>
<comment type="catalytic activity">
    <reaction evidence="1 8">
        <text>Release of an N-terminal amino acid, Xaa-|-Yaa-, in which Xaa is preferably Leu, but may be other amino acids including Pro although not Arg or Lys, and Yaa may be Pro. Amino acid amides and methyl esters are also readily hydrolyzed, but rates on arylamides are exceedingly low.</text>
        <dbReference type="EC" id="3.4.11.1"/>
    </reaction>
</comment>
<protein>
    <recommendedName>
        <fullName evidence="8">Probable cytosol aminopeptidase</fullName>
        <ecNumber evidence="8">3.4.11.1</ecNumber>
    </recommendedName>
    <alternativeName>
        <fullName evidence="8">Leucine aminopeptidase</fullName>
        <shortName evidence="8">LAP</shortName>
        <ecNumber evidence="8">3.4.11.10</ecNumber>
    </alternativeName>
    <alternativeName>
        <fullName evidence="8">Leucyl aminopeptidase</fullName>
    </alternativeName>
</protein>
<gene>
    <name evidence="8" type="primary">pepA</name>
    <name evidence="10" type="ORF">CEY11_24365</name>
</gene>
<dbReference type="InterPro" id="IPR011356">
    <property type="entry name" value="Leucine_aapep/pepB"/>
</dbReference>
<comment type="subcellular location">
    <subcellularLocation>
        <location evidence="8">Cytoplasm</location>
    </subcellularLocation>
</comment>
<comment type="catalytic activity">
    <reaction evidence="2 8">
        <text>Release of an N-terminal amino acid, preferentially leucine, but not glutamic or aspartic acids.</text>
        <dbReference type="EC" id="3.4.11.10"/>
    </reaction>
</comment>